<evidence type="ECO:0000313" key="4">
    <source>
        <dbReference type="Proteomes" id="UP000286137"/>
    </source>
</evidence>
<comment type="caution">
    <text evidence="1">The sequence shown here is derived from an EMBL/GenBank/DDBJ whole genome shotgun (WGS) entry which is preliminary data.</text>
</comment>
<dbReference type="Proteomes" id="UP000283981">
    <property type="component" value="Unassembled WGS sequence"/>
</dbReference>
<accession>A0A412BQX3</accession>
<dbReference type="Proteomes" id="UP000286137">
    <property type="component" value="Unassembled WGS sequence"/>
</dbReference>
<sequence length="68" mass="7730">MREEYRKTINELLNLPEETEADLNGIPVTAVTNLMLCKRLDRIADILEGMDQELDSISGHLMDIATQK</sequence>
<name>A0A412BQX3_MEDGN</name>
<proteinExistence type="predicted"/>
<organism evidence="1 4">
    <name type="scientific">Mediterraneibacter gnavus</name>
    <name type="common">Ruminococcus gnavus</name>
    <dbReference type="NCBI Taxonomy" id="33038"/>
    <lineage>
        <taxon>Bacteria</taxon>
        <taxon>Bacillati</taxon>
        <taxon>Bacillota</taxon>
        <taxon>Clostridia</taxon>
        <taxon>Lachnospirales</taxon>
        <taxon>Lachnospiraceae</taxon>
        <taxon>Mediterraneibacter</taxon>
    </lineage>
</organism>
<evidence type="ECO:0000313" key="2">
    <source>
        <dbReference type="EMBL" id="RHG87343.1"/>
    </source>
</evidence>
<dbReference type="EMBL" id="QRIS01000005">
    <property type="protein sequence ID" value="RHG87343.1"/>
    <property type="molecule type" value="Genomic_DNA"/>
</dbReference>
<dbReference type="AlphaFoldDB" id="A0A412BQX3"/>
<evidence type="ECO:0000313" key="1">
    <source>
        <dbReference type="EMBL" id="RGQ60143.1"/>
    </source>
</evidence>
<protein>
    <submittedName>
        <fullName evidence="1">Uncharacterized protein</fullName>
    </submittedName>
</protein>
<gene>
    <name evidence="2" type="ORF">DW243_04350</name>
    <name evidence="1" type="ORF">DWY88_15975</name>
</gene>
<dbReference type="EMBL" id="QRTJ01000050">
    <property type="protein sequence ID" value="RGQ60143.1"/>
    <property type="molecule type" value="Genomic_DNA"/>
</dbReference>
<reference evidence="3 4" key="1">
    <citation type="submission" date="2018-08" db="EMBL/GenBank/DDBJ databases">
        <title>A genome reference for cultivated species of the human gut microbiota.</title>
        <authorList>
            <person name="Zou Y."/>
            <person name="Xue W."/>
            <person name="Luo G."/>
        </authorList>
    </citation>
    <scope>NUCLEOTIDE SEQUENCE [LARGE SCALE GENOMIC DNA]</scope>
    <source>
        <strain evidence="1 4">AF27-4BH</strain>
        <strain evidence="2 3">AM21-18</strain>
    </source>
</reference>
<dbReference type="RefSeq" id="WP_118014321.1">
    <property type="nucleotide sequence ID" value="NZ_BAABXJ010000001.1"/>
</dbReference>
<evidence type="ECO:0000313" key="3">
    <source>
        <dbReference type="Proteomes" id="UP000283981"/>
    </source>
</evidence>